<keyword evidence="3" id="KW-0540">Nuclease</keyword>
<keyword evidence="1" id="KW-0808">Transferase</keyword>
<dbReference type="InterPro" id="IPR041588">
    <property type="entry name" value="Integrase_H2C2"/>
</dbReference>
<evidence type="ECO:0000313" key="10">
    <source>
        <dbReference type="EMBL" id="GEU32326.1"/>
    </source>
</evidence>
<dbReference type="InterPro" id="IPR041373">
    <property type="entry name" value="RT_RNaseH"/>
</dbReference>
<keyword evidence="4" id="KW-0255">Endonuclease</keyword>
<protein>
    <submittedName>
        <fullName evidence="10">Putative reverse transcriptase domain-containing protein</fullName>
    </submittedName>
</protein>
<keyword evidence="2" id="KW-0548">Nucleotidyltransferase</keyword>
<feature type="domain" description="Reverse transcriptase RNase H-like" evidence="8">
    <location>
        <begin position="159"/>
        <end position="242"/>
    </location>
</feature>
<dbReference type="InterPro" id="IPR012337">
    <property type="entry name" value="RNaseH-like_sf"/>
</dbReference>
<accession>A0A6L2J664</accession>
<evidence type="ECO:0000259" key="9">
    <source>
        <dbReference type="Pfam" id="PF17921"/>
    </source>
</evidence>
<dbReference type="FunFam" id="3.10.20.370:FF:000001">
    <property type="entry name" value="Retrovirus-related Pol polyprotein from transposon 17.6-like protein"/>
    <property type="match status" value="1"/>
</dbReference>
<dbReference type="Pfam" id="PF17917">
    <property type="entry name" value="RT_RNaseH"/>
    <property type="match status" value="1"/>
</dbReference>
<reference evidence="10" key="1">
    <citation type="journal article" date="2019" name="Sci. Rep.">
        <title>Draft genome of Tanacetum cinerariifolium, the natural source of mosquito coil.</title>
        <authorList>
            <person name="Yamashiro T."/>
            <person name="Shiraishi A."/>
            <person name="Satake H."/>
            <person name="Nakayama K."/>
        </authorList>
    </citation>
    <scope>NUCLEOTIDE SEQUENCE</scope>
</reference>
<dbReference type="Gene3D" id="3.30.420.10">
    <property type="entry name" value="Ribonuclease H-like superfamily/Ribonuclease H"/>
    <property type="match status" value="1"/>
</dbReference>
<keyword evidence="5" id="KW-0378">Hydrolase</keyword>
<dbReference type="EMBL" id="BKCJ010000342">
    <property type="protein sequence ID" value="GEU32326.1"/>
    <property type="molecule type" value="Genomic_DNA"/>
</dbReference>
<evidence type="ECO:0000256" key="2">
    <source>
        <dbReference type="ARBA" id="ARBA00022695"/>
    </source>
</evidence>
<dbReference type="PANTHER" id="PTHR37984:SF5">
    <property type="entry name" value="PROTEIN NYNRIN-LIKE"/>
    <property type="match status" value="1"/>
</dbReference>
<dbReference type="InterPro" id="IPR036397">
    <property type="entry name" value="RNaseH_sf"/>
</dbReference>
<gene>
    <name evidence="10" type="ORF">Tci_004304</name>
</gene>
<dbReference type="Gene3D" id="3.10.20.370">
    <property type="match status" value="1"/>
</dbReference>
<dbReference type="GO" id="GO:0003964">
    <property type="term" value="F:RNA-directed DNA polymerase activity"/>
    <property type="evidence" value="ECO:0007669"/>
    <property type="project" value="UniProtKB-KW"/>
</dbReference>
<proteinExistence type="predicted"/>
<dbReference type="GO" id="GO:0004519">
    <property type="term" value="F:endonuclease activity"/>
    <property type="evidence" value="ECO:0007669"/>
    <property type="project" value="UniProtKB-KW"/>
</dbReference>
<evidence type="ECO:0000256" key="4">
    <source>
        <dbReference type="ARBA" id="ARBA00022759"/>
    </source>
</evidence>
<dbReference type="CDD" id="cd09274">
    <property type="entry name" value="RNase_HI_RT_Ty3"/>
    <property type="match status" value="1"/>
</dbReference>
<name>A0A6L2J664_TANCI</name>
<dbReference type="Gene3D" id="3.10.10.10">
    <property type="entry name" value="HIV Type 1 Reverse Transcriptase, subunit A, domain 1"/>
    <property type="match status" value="1"/>
</dbReference>
<dbReference type="InterPro" id="IPR043502">
    <property type="entry name" value="DNA/RNA_pol_sf"/>
</dbReference>
<feature type="compositionally biased region" description="Basic and acidic residues" evidence="7">
    <location>
        <begin position="244"/>
        <end position="256"/>
    </location>
</feature>
<evidence type="ECO:0000256" key="5">
    <source>
        <dbReference type="ARBA" id="ARBA00022801"/>
    </source>
</evidence>
<dbReference type="Gene3D" id="1.10.340.70">
    <property type="match status" value="1"/>
</dbReference>
<keyword evidence="6 10" id="KW-0695">RNA-directed DNA polymerase</keyword>
<evidence type="ECO:0000256" key="6">
    <source>
        <dbReference type="ARBA" id="ARBA00022918"/>
    </source>
</evidence>
<evidence type="ECO:0000259" key="8">
    <source>
        <dbReference type="Pfam" id="PF17917"/>
    </source>
</evidence>
<dbReference type="AlphaFoldDB" id="A0A6L2J664"/>
<evidence type="ECO:0000256" key="3">
    <source>
        <dbReference type="ARBA" id="ARBA00022722"/>
    </source>
</evidence>
<dbReference type="GO" id="GO:0003676">
    <property type="term" value="F:nucleic acid binding"/>
    <property type="evidence" value="ECO:0007669"/>
    <property type="project" value="InterPro"/>
</dbReference>
<sequence length="462" mass="53403">MEKEAEDKSEEMQLENVPTVRDFLEVFPEDFLGISSTRQVKFQIDLVPGAAPVAQSSYRLVPSVMQELSAQLKELSYKGFIRPSSSPWGAPTFFVKRKMEIMGCLQGLSVYSKIDLRFGYHQLRVCEDDILKMEFRTRYGHYEFQKLCSALILALPEGSENFVVYCDASHKGLGAVLMQSKKVIAYASCQLKIHEKNYTTHDLELGAVVFTLMMWRYYLYGMKCIVFTDHKSLQHILDQNEKGEHGGRCIEPKGKDQATTSSGLSNDDWIEPSSSNFKRSSKGEKGRELRIDLYGMINKLEPCSDETLCLKNRSWIPCLGDLRSLIMHETHKSKYSIHHGSDKMYQDLKKLYWWASMKVEIASYKWKNIMKDFVSKLSKTATDQDTIWVIIDHLTKSAHFLPTKETDSIKKLMRQYLKEVISRHEAPVSMISDRDSRFTSHFWQSLQEALVTQLDIRTFYHP</sequence>
<dbReference type="GO" id="GO:0016787">
    <property type="term" value="F:hydrolase activity"/>
    <property type="evidence" value="ECO:0007669"/>
    <property type="project" value="UniProtKB-KW"/>
</dbReference>
<dbReference type="Pfam" id="PF17921">
    <property type="entry name" value="Integrase_H2C2"/>
    <property type="match status" value="1"/>
</dbReference>
<evidence type="ECO:0000256" key="1">
    <source>
        <dbReference type="ARBA" id="ARBA00022679"/>
    </source>
</evidence>
<feature type="domain" description="Integrase zinc-binding" evidence="9">
    <location>
        <begin position="321"/>
        <end position="364"/>
    </location>
</feature>
<comment type="caution">
    <text evidence="10">The sequence shown here is derived from an EMBL/GenBank/DDBJ whole genome shotgun (WGS) entry which is preliminary data.</text>
</comment>
<dbReference type="SUPFAM" id="SSF56672">
    <property type="entry name" value="DNA/RNA polymerases"/>
    <property type="match status" value="1"/>
</dbReference>
<dbReference type="InterPro" id="IPR050951">
    <property type="entry name" value="Retrovirus_Pol_polyprotein"/>
</dbReference>
<evidence type="ECO:0000256" key="7">
    <source>
        <dbReference type="SAM" id="MobiDB-lite"/>
    </source>
</evidence>
<organism evidence="10">
    <name type="scientific">Tanacetum cinerariifolium</name>
    <name type="common">Dalmatian daisy</name>
    <name type="synonym">Chrysanthemum cinerariifolium</name>
    <dbReference type="NCBI Taxonomy" id="118510"/>
    <lineage>
        <taxon>Eukaryota</taxon>
        <taxon>Viridiplantae</taxon>
        <taxon>Streptophyta</taxon>
        <taxon>Embryophyta</taxon>
        <taxon>Tracheophyta</taxon>
        <taxon>Spermatophyta</taxon>
        <taxon>Magnoliopsida</taxon>
        <taxon>eudicotyledons</taxon>
        <taxon>Gunneridae</taxon>
        <taxon>Pentapetalae</taxon>
        <taxon>asterids</taxon>
        <taxon>campanulids</taxon>
        <taxon>Asterales</taxon>
        <taxon>Asteraceae</taxon>
        <taxon>Asteroideae</taxon>
        <taxon>Anthemideae</taxon>
        <taxon>Anthemidinae</taxon>
        <taxon>Tanacetum</taxon>
    </lineage>
</organism>
<feature type="region of interest" description="Disordered" evidence="7">
    <location>
        <begin position="244"/>
        <end position="283"/>
    </location>
</feature>
<dbReference type="PANTHER" id="PTHR37984">
    <property type="entry name" value="PROTEIN CBG26694"/>
    <property type="match status" value="1"/>
</dbReference>
<dbReference type="SUPFAM" id="SSF53098">
    <property type="entry name" value="Ribonuclease H-like"/>
    <property type="match status" value="1"/>
</dbReference>